<accession>A0A0D2MWA1</accession>
<gene>
    <name evidence="3" type="ORF">MNEG_3209</name>
</gene>
<name>A0A0D2MWA1_9CHLO</name>
<dbReference type="AlphaFoldDB" id="A0A0D2MWA1"/>
<proteinExistence type="predicted"/>
<evidence type="ECO:0000256" key="2">
    <source>
        <dbReference type="SAM" id="SignalP"/>
    </source>
</evidence>
<feature type="signal peptide" evidence="2">
    <location>
        <begin position="1"/>
        <end position="20"/>
    </location>
</feature>
<evidence type="ECO:0000313" key="4">
    <source>
        <dbReference type="Proteomes" id="UP000054498"/>
    </source>
</evidence>
<keyword evidence="4" id="KW-1185">Reference proteome</keyword>
<dbReference type="RefSeq" id="XP_013903771.1">
    <property type="nucleotide sequence ID" value="XM_014048317.1"/>
</dbReference>
<sequence length="120" mass="12107">MVVAFAALLAMSALSPLAEARTPGGARAPARKLLGFPDAWWSALAGGQGKGAWLFHAAPAAAPSGGRAAATGGQGAGPVPVQEPAARPLVTMNWGPAADDGVKPLRASQQLWMDNIGQTR</sequence>
<reference evidence="3 4" key="1">
    <citation type="journal article" date="2013" name="BMC Genomics">
        <title>Reconstruction of the lipid metabolism for the microalga Monoraphidium neglectum from its genome sequence reveals characteristics suitable for biofuel production.</title>
        <authorList>
            <person name="Bogen C."/>
            <person name="Al-Dilaimi A."/>
            <person name="Albersmeier A."/>
            <person name="Wichmann J."/>
            <person name="Grundmann M."/>
            <person name="Rupp O."/>
            <person name="Lauersen K.J."/>
            <person name="Blifernez-Klassen O."/>
            <person name="Kalinowski J."/>
            <person name="Goesmann A."/>
            <person name="Mussgnug J.H."/>
            <person name="Kruse O."/>
        </authorList>
    </citation>
    <scope>NUCLEOTIDE SEQUENCE [LARGE SCALE GENOMIC DNA]</scope>
    <source>
        <strain evidence="3 4">SAG 48.87</strain>
    </source>
</reference>
<feature type="chain" id="PRO_5002248128" evidence="2">
    <location>
        <begin position="21"/>
        <end position="120"/>
    </location>
</feature>
<dbReference type="GeneID" id="25736087"/>
<dbReference type="Proteomes" id="UP000054498">
    <property type="component" value="Unassembled WGS sequence"/>
</dbReference>
<evidence type="ECO:0000313" key="3">
    <source>
        <dbReference type="EMBL" id="KIZ04752.1"/>
    </source>
</evidence>
<evidence type="ECO:0000256" key="1">
    <source>
        <dbReference type="SAM" id="MobiDB-lite"/>
    </source>
</evidence>
<protein>
    <submittedName>
        <fullName evidence="3">Uncharacterized protein</fullName>
    </submittedName>
</protein>
<dbReference type="EMBL" id="KK100612">
    <property type="protein sequence ID" value="KIZ04752.1"/>
    <property type="molecule type" value="Genomic_DNA"/>
</dbReference>
<organism evidence="3 4">
    <name type="scientific">Monoraphidium neglectum</name>
    <dbReference type="NCBI Taxonomy" id="145388"/>
    <lineage>
        <taxon>Eukaryota</taxon>
        <taxon>Viridiplantae</taxon>
        <taxon>Chlorophyta</taxon>
        <taxon>core chlorophytes</taxon>
        <taxon>Chlorophyceae</taxon>
        <taxon>CS clade</taxon>
        <taxon>Sphaeropleales</taxon>
        <taxon>Selenastraceae</taxon>
        <taxon>Monoraphidium</taxon>
    </lineage>
</organism>
<dbReference type="KEGG" id="mng:MNEG_3209"/>
<keyword evidence="2" id="KW-0732">Signal</keyword>
<feature type="region of interest" description="Disordered" evidence="1">
    <location>
        <begin position="63"/>
        <end position="82"/>
    </location>
</feature>